<evidence type="ECO:0000313" key="3">
    <source>
        <dbReference type="EMBL" id="WZL75963.1"/>
    </source>
</evidence>
<name>A0ABZ2YE16_9BACT</name>
<accession>A0ABZ2YE16</accession>
<dbReference type="Gene3D" id="3.40.50.720">
    <property type="entry name" value="NAD(P)-binding Rossmann-like Domain"/>
    <property type="match status" value="1"/>
</dbReference>
<comment type="similarity">
    <text evidence="1">Belongs to the NAD(P)-dependent epimerase/dehydratase family.</text>
</comment>
<dbReference type="EMBL" id="CP121689">
    <property type="protein sequence ID" value="WZL75963.1"/>
    <property type="molecule type" value="Genomic_DNA"/>
</dbReference>
<dbReference type="PANTHER" id="PTHR43000">
    <property type="entry name" value="DTDP-D-GLUCOSE 4,6-DEHYDRATASE-RELATED"/>
    <property type="match status" value="1"/>
</dbReference>
<evidence type="ECO:0000256" key="1">
    <source>
        <dbReference type="ARBA" id="ARBA00007637"/>
    </source>
</evidence>
<gene>
    <name evidence="3" type="ORF">QBE54_10325</name>
</gene>
<dbReference type="SUPFAM" id="SSF51735">
    <property type="entry name" value="NAD(P)-binding Rossmann-fold domains"/>
    <property type="match status" value="1"/>
</dbReference>
<dbReference type="InterPro" id="IPR001509">
    <property type="entry name" value="Epimerase_deHydtase"/>
</dbReference>
<evidence type="ECO:0000313" key="4">
    <source>
        <dbReference type="Proteomes" id="UP001461341"/>
    </source>
</evidence>
<proteinExistence type="inferred from homology"/>
<protein>
    <submittedName>
        <fullName evidence="3">NAD-dependent epimerase/dehydratase family protein</fullName>
    </submittedName>
</protein>
<organism evidence="3 4">
    <name type="scientific">Thermatribacter velox</name>
    <dbReference type="NCBI Taxonomy" id="3039681"/>
    <lineage>
        <taxon>Bacteria</taxon>
        <taxon>Pseudomonadati</taxon>
        <taxon>Atribacterota</taxon>
        <taxon>Atribacteria</taxon>
        <taxon>Atribacterales</taxon>
        <taxon>Thermatribacteraceae</taxon>
        <taxon>Thermatribacter</taxon>
    </lineage>
</organism>
<dbReference type="InterPro" id="IPR036291">
    <property type="entry name" value="NAD(P)-bd_dom_sf"/>
</dbReference>
<feature type="domain" description="NAD-dependent epimerase/dehydratase" evidence="2">
    <location>
        <begin position="3"/>
        <end position="235"/>
    </location>
</feature>
<dbReference type="RefSeq" id="WP_369018117.1">
    <property type="nucleotide sequence ID" value="NZ_CP121689.1"/>
</dbReference>
<dbReference type="Gene3D" id="3.90.25.10">
    <property type="entry name" value="UDP-galactose 4-epimerase, domain 1"/>
    <property type="match status" value="1"/>
</dbReference>
<keyword evidence="4" id="KW-1185">Reference proteome</keyword>
<sequence length="313" mass="34640">MKVLVSGGAGFIGSHVVDNYLAAGYQVVVVDDLSTGKKANLNPAATFYQVDITDSAALRRVFEEEKPDIINHHAAQINLRRSVEDPTFDAWINILGSLNLIELSRQFQVEKFVFASTGGAIYGEPNVLPVKESAATSPLSPYGVAKRSVEMYLEYYHRVWGLEYVALRYGNVYGPRQDPQGEAGVVAIFCGRILRGKPCVVFGDGRKTRDYVYVEDVARANLLAVFAPSGVYNIGTGRETSVLELVELLEKISGRKVEVVFEKERKGEINHIALSCEKARRILGWVPEVDLWEGLKKTFNFFQGEMCNAGHGS</sequence>
<dbReference type="Proteomes" id="UP001461341">
    <property type="component" value="Chromosome"/>
</dbReference>
<reference evidence="3 4" key="1">
    <citation type="submission" date="2023-03" db="EMBL/GenBank/DDBJ databases">
        <title>Novel Species.</title>
        <authorList>
            <person name="Ma S."/>
        </authorList>
    </citation>
    <scope>NUCLEOTIDE SEQUENCE [LARGE SCALE GENOMIC DNA]</scope>
    <source>
        <strain evidence="3 4">B11</strain>
    </source>
</reference>
<evidence type="ECO:0000259" key="2">
    <source>
        <dbReference type="Pfam" id="PF01370"/>
    </source>
</evidence>
<dbReference type="Pfam" id="PF01370">
    <property type="entry name" value="Epimerase"/>
    <property type="match status" value="1"/>
</dbReference>